<accession>A0A5C4MG24</accession>
<dbReference type="GO" id="GO:0004563">
    <property type="term" value="F:beta-N-acetylhexosaminidase activity"/>
    <property type="evidence" value="ECO:0007669"/>
    <property type="project" value="UniProtKB-EC"/>
</dbReference>
<evidence type="ECO:0000256" key="1">
    <source>
        <dbReference type="ARBA" id="ARBA00001231"/>
    </source>
</evidence>
<feature type="domain" description="Glycoside hydrolase family 3 N-terminal" evidence="8">
    <location>
        <begin position="89"/>
        <end position="399"/>
    </location>
</feature>
<keyword evidence="7" id="KW-0732">Signal</keyword>
<dbReference type="PROSITE" id="PS51257">
    <property type="entry name" value="PROKAR_LIPOPROTEIN"/>
    <property type="match status" value="1"/>
</dbReference>
<reference evidence="9 10" key="1">
    <citation type="submission" date="2019-05" db="EMBL/GenBank/DDBJ databases">
        <title>Mumia sp. nov., isolated from the intestinal contents of plateau pika (Ochotona curzoniae) in the Qinghai-Tibet plateau of China.</title>
        <authorList>
            <person name="Tian Z."/>
        </authorList>
    </citation>
    <scope>NUCLEOTIDE SEQUENCE [LARGE SCALE GENOMIC DNA]</scope>
    <source>
        <strain evidence="10">527</strain>
    </source>
</reference>
<feature type="signal peptide" evidence="7">
    <location>
        <begin position="1"/>
        <end position="20"/>
    </location>
</feature>
<dbReference type="Pfam" id="PF00933">
    <property type="entry name" value="Glyco_hydro_3"/>
    <property type="match status" value="1"/>
</dbReference>
<evidence type="ECO:0000256" key="5">
    <source>
        <dbReference type="ARBA" id="ARBA00023295"/>
    </source>
</evidence>
<feature type="region of interest" description="Disordered" evidence="6">
    <location>
        <begin position="25"/>
        <end position="62"/>
    </location>
</feature>
<comment type="similarity">
    <text evidence="2">Belongs to the glycosyl hydrolase 3 family.</text>
</comment>
<evidence type="ECO:0000256" key="6">
    <source>
        <dbReference type="SAM" id="MobiDB-lite"/>
    </source>
</evidence>
<evidence type="ECO:0000256" key="4">
    <source>
        <dbReference type="ARBA" id="ARBA00022801"/>
    </source>
</evidence>
<dbReference type="PROSITE" id="PS00775">
    <property type="entry name" value="GLYCOSYL_HYDROL_F3"/>
    <property type="match status" value="1"/>
</dbReference>
<dbReference type="InterPro" id="IPR019800">
    <property type="entry name" value="Glyco_hydro_3_AS"/>
</dbReference>
<evidence type="ECO:0000256" key="7">
    <source>
        <dbReference type="SAM" id="SignalP"/>
    </source>
</evidence>
<keyword evidence="5" id="KW-0326">Glycosidase</keyword>
<dbReference type="OrthoDB" id="9805821at2"/>
<dbReference type="PANTHER" id="PTHR30480:SF13">
    <property type="entry name" value="BETA-HEXOSAMINIDASE"/>
    <property type="match status" value="1"/>
</dbReference>
<dbReference type="InterPro" id="IPR050226">
    <property type="entry name" value="NagZ_Beta-hexosaminidase"/>
</dbReference>
<evidence type="ECO:0000256" key="3">
    <source>
        <dbReference type="ARBA" id="ARBA00012663"/>
    </source>
</evidence>
<evidence type="ECO:0000256" key="2">
    <source>
        <dbReference type="ARBA" id="ARBA00005336"/>
    </source>
</evidence>
<sequence>MRSLLTCRIALTASVVVVLAGCSDPAPRTSAPTSAPTESTASPSPSAPTSSSTPTARPSEPAVAGADLTALELPVLVGQVFMTATEPAAAQPETLDAITDHHVGNVMLRGRGTEGVKATAEVVRTLRHAAGDPTGGLPLLVATDQEGGLVQVLRGRGFSEIPRTTVQGGWSVATLRARATTWARELRAAGVDLNLAPVLDTVPDAAFAERNAPIGYFDRQFGFTPADVTRHGLAFLDGMEAGGIIGTVKHFPGLGRVTANPDTSSDVHDTQTTATDEYLAPFEAAIAADAEVVMMSTATYDKLDPDESAAFSRPIVTGLLRERLGFDGVVISDDLSAAKQVADRSPQRRAVDFLRAGGDLVLAIDPDHMAAMTSAVVTEAEKDPAFRARVEEAATRVVALKRSHASR</sequence>
<organism evidence="9 10">
    <name type="scientific">Mumia zhuanghuii</name>
    <dbReference type="NCBI Taxonomy" id="2585211"/>
    <lineage>
        <taxon>Bacteria</taxon>
        <taxon>Bacillati</taxon>
        <taxon>Actinomycetota</taxon>
        <taxon>Actinomycetes</taxon>
        <taxon>Propionibacteriales</taxon>
        <taxon>Nocardioidaceae</taxon>
        <taxon>Mumia</taxon>
    </lineage>
</organism>
<dbReference type="EC" id="3.2.1.52" evidence="3"/>
<dbReference type="AlphaFoldDB" id="A0A5C4MG24"/>
<dbReference type="SUPFAM" id="SSF51445">
    <property type="entry name" value="(Trans)glycosidases"/>
    <property type="match status" value="1"/>
</dbReference>
<comment type="caution">
    <text evidence="9">The sequence shown here is derived from an EMBL/GenBank/DDBJ whole genome shotgun (WGS) entry which is preliminary data.</text>
</comment>
<dbReference type="EMBL" id="VDFR01000103">
    <property type="protein sequence ID" value="TNC41800.1"/>
    <property type="molecule type" value="Genomic_DNA"/>
</dbReference>
<evidence type="ECO:0000313" key="9">
    <source>
        <dbReference type="EMBL" id="TNC41800.1"/>
    </source>
</evidence>
<dbReference type="InterPro" id="IPR017853">
    <property type="entry name" value="GH"/>
</dbReference>
<feature type="chain" id="PRO_5039234258" description="beta-N-acetylhexosaminidase" evidence="7">
    <location>
        <begin position="21"/>
        <end position="407"/>
    </location>
</feature>
<comment type="catalytic activity">
    <reaction evidence="1">
        <text>Hydrolysis of terminal non-reducing N-acetyl-D-hexosamine residues in N-acetyl-beta-D-hexosaminides.</text>
        <dbReference type="EC" id="3.2.1.52"/>
    </reaction>
</comment>
<dbReference type="Gene3D" id="3.20.20.300">
    <property type="entry name" value="Glycoside hydrolase, family 3, N-terminal domain"/>
    <property type="match status" value="1"/>
</dbReference>
<keyword evidence="4 9" id="KW-0378">Hydrolase</keyword>
<dbReference type="InterPro" id="IPR001764">
    <property type="entry name" value="Glyco_hydro_3_N"/>
</dbReference>
<dbReference type="GO" id="GO:0005975">
    <property type="term" value="P:carbohydrate metabolic process"/>
    <property type="evidence" value="ECO:0007669"/>
    <property type="project" value="InterPro"/>
</dbReference>
<dbReference type="PANTHER" id="PTHR30480">
    <property type="entry name" value="BETA-HEXOSAMINIDASE-RELATED"/>
    <property type="match status" value="1"/>
</dbReference>
<dbReference type="InterPro" id="IPR036962">
    <property type="entry name" value="Glyco_hydro_3_N_sf"/>
</dbReference>
<evidence type="ECO:0000313" key="10">
    <source>
        <dbReference type="Proteomes" id="UP000306740"/>
    </source>
</evidence>
<dbReference type="GO" id="GO:0009254">
    <property type="term" value="P:peptidoglycan turnover"/>
    <property type="evidence" value="ECO:0007669"/>
    <property type="project" value="TreeGrafter"/>
</dbReference>
<name>A0A5C4MG24_9ACTN</name>
<proteinExistence type="inferred from homology"/>
<dbReference type="Proteomes" id="UP000306740">
    <property type="component" value="Unassembled WGS sequence"/>
</dbReference>
<evidence type="ECO:0000259" key="8">
    <source>
        <dbReference type="Pfam" id="PF00933"/>
    </source>
</evidence>
<protein>
    <recommendedName>
        <fullName evidence="3">beta-N-acetylhexosaminidase</fullName>
        <ecNumber evidence="3">3.2.1.52</ecNumber>
    </recommendedName>
</protein>
<gene>
    <name evidence="9" type="ORF">FHE65_22065</name>
</gene>